<dbReference type="Proteomes" id="UP000265140">
    <property type="component" value="Chromosome 14"/>
</dbReference>
<dbReference type="InParanoid" id="A0A6Q2WZS7"/>
<reference evidence="1" key="3">
    <citation type="submission" date="2025-08" db="UniProtKB">
        <authorList>
            <consortium name="Ensembl"/>
        </authorList>
    </citation>
    <scope>IDENTIFICATION</scope>
</reference>
<proteinExistence type="predicted"/>
<organism evidence="1 2">
    <name type="scientific">Esox lucius</name>
    <name type="common">Northern pike</name>
    <dbReference type="NCBI Taxonomy" id="8010"/>
    <lineage>
        <taxon>Eukaryota</taxon>
        <taxon>Metazoa</taxon>
        <taxon>Chordata</taxon>
        <taxon>Craniata</taxon>
        <taxon>Vertebrata</taxon>
        <taxon>Euteleostomi</taxon>
        <taxon>Actinopterygii</taxon>
        <taxon>Neopterygii</taxon>
        <taxon>Teleostei</taxon>
        <taxon>Protacanthopterygii</taxon>
        <taxon>Esociformes</taxon>
        <taxon>Esocidae</taxon>
        <taxon>Esox</taxon>
    </lineage>
</organism>
<keyword evidence="2" id="KW-1185">Reference proteome</keyword>
<reference evidence="2" key="1">
    <citation type="journal article" date="2014" name="PLoS ONE">
        <title>The genome and linkage map of the northern pike (Esox lucius): conserved synteny revealed between the salmonid sister group and the Neoteleostei.</title>
        <authorList>
            <person name="Rondeau E.B."/>
            <person name="Minkley D.R."/>
            <person name="Leong J.S."/>
            <person name="Messmer A.M."/>
            <person name="Jantzen J.R."/>
            <person name="von Schalburg K.R."/>
            <person name="Lemon C."/>
            <person name="Bird N.H."/>
            <person name="Koop B.F."/>
        </authorList>
    </citation>
    <scope>NUCLEOTIDE SEQUENCE</scope>
</reference>
<dbReference type="Ensembl" id="ENSELUT00000044620.2">
    <property type="protein sequence ID" value="ENSELUP00000046660.2"/>
    <property type="gene ID" value="ENSELUG00000029352.2"/>
</dbReference>
<reference evidence="1" key="2">
    <citation type="submission" date="2020-02" db="EMBL/GenBank/DDBJ databases">
        <title>Esox lucius (northern pike) genome, fEsoLuc1, primary haplotype.</title>
        <authorList>
            <person name="Myers G."/>
            <person name="Karagic N."/>
            <person name="Meyer A."/>
            <person name="Pippel M."/>
            <person name="Reichard M."/>
            <person name="Winkler S."/>
            <person name="Tracey A."/>
            <person name="Sims Y."/>
            <person name="Howe K."/>
            <person name="Rhie A."/>
            <person name="Formenti G."/>
            <person name="Durbin R."/>
            <person name="Fedrigo O."/>
            <person name="Jarvis E.D."/>
        </authorList>
    </citation>
    <scope>NUCLEOTIDE SEQUENCE [LARGE SCALE GENOMIC DNA]</scope>
</reference>
<dbReference type="GeneTree" id="ENSGT00940000180245"/>
<protein>
    <submittedName>
        <fullName evidence="1">Uncharacterized protein</fullName>
    </submittedName>
</protein>
<name>A0A6Q2WZS7_ESOLU</name>
<evidence type="ECO:0000313" key="1">
    <source>
        <dbReference type="Ensembl" id="ENSELUP00000046660.2"/>
    </source>
</evidence>
<dbReference type="AlphaFoldDB" id="A0A6Q2WZS7"/>
<reference evidence="1" key="4">
    <citation type="submission" date="2025-09" db="UniProtKB">
        <authorList>
            <consortium name="Ensembl"/>
        </authorList>
    </citation>
    <scope>IDENTIFICATION</scope>
</reference>
<dbReference type="Bgee" id="ENSELUG00000029352">
    <property type="expression patterns" value="Expressed in heart and 6 other cell types or tissues"/>
</dbReference>
<sequence>MSWPLSIIHSWNSGCICTSDFPKRSLLEISKVSPVAAVSTPPVPLFCRRRFSRIFPKRLSCRIIRSPGWRGTSGCNPGARST</sequence>
<accession>A0A6Q2WZS7</accession>
<evidence type="ECO:0000313" key="2">
    <source>
        <dbReference type="Proteomes" id="UP000265140"/>
    </source>
</evidence>